<dbReference type="AlphaFoldDB" id="A0A9D5DIS9"/>
<evidence type="ECO:0000259" key="4">
    <source>
        <dbReference type="Pfam" id="PF00085"/>
    </source>
</evidence>
<dbReference type="InterPro" id="IPR013766">
    <property type="entry name" value="Thioredoxin_domain"/>
</dbReference>
<comment type="similarity">
    <text evidence="1">Belongs to the protein disulfide isomerase family.</text>
</comment>
<feature type="signal peptide" evidence="3">
    <location>
        <begin position="1"/>
        <end position="24"/>
    </location>
</feature>
<evidence type="ECO:0000256" key="3">
    <source>
        <dbReference type="SAM" id="SignalP"/>
    </source>
</evidence>
<protein>
    <submittedName>
        <fullName evidence="5">Protein disulfide isomerase</fullName>
    </submittedName>
</protein>
<keyword evidence="3" id="KW-0732">Signal</keyword>
<feature type="region of interest" description="Disordered" evidence="2">
    <location>
        <begin position="557"/>
        <end position="576"/>
    </location>
</feature>
<dbReference type="EMBL" id="JAPCXC010000077">
    <property type="protein sequence ID" value="KAJ1606436.1"/>
    <property type="molecule type" value="Genomic_DNA"/>
</dbReference>
<dbReference type="Pfam" id="PF00085">
    <property type="entry name" value="Thioredoxin"/>
    <property type="match status" value="1"/>
</dbReference>
<dbReference type="InterPro" id="IPR036249">
    <property type="entry name" value="Thioredoxin-like_sf"/>
</dbReference>
<sequence>MIVFLRRLAVLIAVLVALIGGVLCDGKIEAPAGVIELNDDTFEQFIEKHDLVLVLFYDSSETSRRIAHGLDEVVSGVEMEGGKGKIAMMEYYGSMVPQRLFIRNPPKLVFFYGSKDKSEEYPSHLTGLERQSMISILLSKEDSVFVEYDSRNSESLEKATAEFRLESKVARSNLPVLVYYGKPDTKRTQIVKNTLKKLRETNVPLKAFIIYVKYKADIGLHIYRLPESDSQKNILINPKELYVAKKRILGLLEWNENVLSVFVEACIRPYVSFKGNEIMYTHESTNSLIIYLKGTNTVDRYGHSNIKYLDSEEMESLRAVAKANFFPEDPDKDLLIGLVLPGLEQSVQDLTGFYRDEHAENGTFLLKLRTSKFSIENSGKTKKFLLPEDQVNKHGLKYMISQARAGKIPNFHKSKRIPNNKEVAVSAEQYLVSPHNYLELTPPIFMELAQDPNSAILVLYYSEMCSKCKDILPLWKRTASEIASKLQSDSKFRAFIAVFDLELNDNPIEMEIEKIPIIYYFPFGDNKISNKVLYEEGLTLDAVTTFINDRIILANENNSQTQQETQPPKPQPRDEL</sequence>
<dbReference type="OrthoDB" id="427280at2759"/>
<feature type="chain" id="PRO_5039588037" evidence="3">
    <location>
        <begin position="25"/>
        <end position="576"/>
    </location>
</feature>
<dbReference type="GO" id="GO:0005783">
    <property type="term" value="C:endoplasmic reticulum"/>
    <property type="evidence" value="ECO:0007669"/>
    <property type="project" value="TreeGrafter"/>
</dbReference>
<dbReference type="SUPFAM" id="SSF52833">
    <property type="entry name" value="Thioredoxin-like"/>
    <property type="match status" value="2"/>
</dbReference>
<dbReference type="GO" id="GO:0003756">
    <property type="term" value="F:protein disulfide isomerase activity"/>
    <property type="evidence" value="ECO:0007669"/>
    <property type="project" value="TreeGrafter"/>
</dbReference>
<keyword evidence="5" id="KW-0413">Isomerase</keyword>
<name>A0A9D5DIS9_9CRYT</name>
<evidence type="ECO:0000313" key="5">
    <source>
        <dbReference type="EMBL" id="KAJ1606436.1"/>
    </source>
</evidence>
<dbReference type="Proteomes" id="UP001067231">
    <property type="component" value="Unassembled WGS sequence"/>
</dbReference>
<dbReference type="PANTHER" id="PTHR18929">
    <property type="entry name" value="PROTEIN DISULFIDE ISOMERASE"/>
    <property type="match status" value="1"/>
</dbReference>
<dbReference type="Gene3D" id="3.40.30.10">
    <property type="entry name" value="Glutaredoxin"/>
    <property type="match status" value="2"/>
</dbReference>
<organism evidence="5">
    <name type="scientific">Cryptosporidium canis</name>
    <dbReference type="NCBI Taxonomy" id="195482"/>
    <lineage>
        <taxon>Eukaryota</taxon>
        <taxon>Sar</taxon>
        <taxon>Alveolata</taxon>
        <taxon>Apicomplexa</taxon>
        <taxon>Conoidasida</taxon>
        <taxon>Coccidia</taxon>
        <taxon>Eucoccidiorida</taxon>
        <taxon>Eimeriorina</taxon>
        <taxon>Cryptosporidiidae</taxon>
        <taxon>Cryptosporidium</taxon>
    </lineage>
</organism>
<dbReference type="GO" id="GO:0034976">
    <property type="term" value="P:response to endoplasmic reticulum stress"/>
    <property type="evidence" value="ECO:0007669"/>
    <property type="project" value="TreeGrafter"/>
</dbReference>
<feature type="compositionally biased region" description="Low complexity" evidence="2">
    <location>
        <begin position="557"/>
        <end position="566"/>
    </location>
</feature>
<evidence type="ECO:0000256" key="2">
    <source>
        <dbReference type="SAM" id="MobiDB-lite"/>
    </source>
</evidence>
<gene>
    <name evidence="5" type="ORF">OJ253_2741</name>
</gene>
<comment type="caution">
    <text evidence="5">The sequence shown here is derived from an EMBL/GenBank/DDBJ whole genome shotgun (WGS) entry which is preliminary data.</text>
</comment>
<evidence type="ECO:0000256" key="1">
    <source>
        <dbReference type="ARBA" id="ARBA00006347"/>
    </source>
</evidence>
<dbReference type="GO" id="GO:0006457">
    <property type="term" value="P:protein folding"/>
    <property type="evidence" value="ECO:0007669"/>
    <property type="project" value="TreeGrafter"/>
</dbReference>
<reference evidence="5" key="1">
    <citation type="submission" date="2022-10" db="EMBL/GenBank/DDBJ databases">
        <title>Adaptive evolution leads to modifications in subtelomeric GC content in a zoonotic Cryptosporidium species.</title>
        <authorList>
            <person name="Li J."/>
            <person name="Feng Y."/>
            <person name="Xiao L."/>
        </authorList>
    </citation>
    <scope>NUCLEOTIDE SEQUENCE</scope>
    <source>
        <strain evidence="5">33844</strain>
    </source>
</reference>
<proteinExistence type="inferred from homology"/>
<feature type="domain" description="Thioredoxin" evidence="4">
    <location>
        <begin position="440"/>
        <end position="527"/>
    </location>
</feature>
<accession>A0A9D5DIS9</accession>